<accession>A0A0F9GT31</accession>
<dbReference type="AlphaFoldDB" id="A0A0F9GT31"/>
<name>A0A0F9GT31_9ZZZZ</name>
<gene>
    <name evidence="1" type="ORF">LCGC14_1788960</name>
</gene>
<sequence>MTDLQAEKDRIQALIARYWETREPFYEQINEALKDVQAAKVPKGGE</sequence>
<proteinExistence type="predicted"/>
<organism evidence="1">
    <name type="scientific">marine sediment metagenome</name>
    <dbReference type="NCBI Taxonomy" id="412755"/>
    <lineage>
        <taxon>unclassified sequences</taxon>
        <taxon>metagenomes</taxon>
        <taxon>ecological metagenomes</taxon>
    </lineage>
</organism>
<evidence type="ECO:0000313" key="1">
    <source>
        <dbReference type="EMBL" id="KKM01985.1"/>
    </source>
</evidence>
<reference evidence="1" key="1">
    <citation type="journal article" date="2015" name="Nature">
        <title>Complex archaea that bridge the gap between prokaryotes and eukaryotes.</title>
        <authorList>
            <person name="Spang A."/>
            <person name="Saw J.H."/>
            <person name="Jorgensen S.L."/>
            <person name="Zaremba-Niedzwiedzka K."/>
            <person name="Martijn J."/>
            <person name="Lind A.E."/>
            <person name="van Eijk R."/>
            <person name="Schleper C."/>
            <person name="Guy L."/>
            <person name="Ettema T.J."/>
        </authorList>
    </citation>
    <scope>NUCLEOTIDE SEQUENCE</scope>
</reference>
<comment type="caution">
    <text evidence="1">The sequence shown here is derived from an EMBL/GenBank/DDBJ whole genome shotgun (WGS) entry which is preliminary data.</text>
</comment>
<protein>
    <submittedName>
        <fullName evidence="1">Uncharacterized protein</fullName>
    </submittedName>
</protein>
<dbReference type="EMBL" id="LAZR01017052">
    <property type="protein sequence ID" value="KKM01985.1"/>
    <property type="molecule type" value="Genomic_DNA"/>
</dbReference>